<protein>
    <submittedName>
        <fullName evidence="1">Uncharacterized protein</fullName>
    </submittedName>
</protein>
<dbReference type="Gene3D" id="3.20.20.70">
    <property type="entry name" value="Aldolase class I"/>
    <property type="match status" value="1"/>
</dbReference>
<dbReference type="InterPro" id="IPR013785">
    <property type="entry name" value="Aldolase_TIM"/>
</dbReference>
<feature type="non-terminal residue" evidence="1">
    <location>
        <position position="238"/>
    </location>
</feature>
<dbReference type="AlphaFoldDB" id="A0A6P1DYJ3"/>
<dbReference type="EMBL" id="JAAIJR010000180">
    <property type="protein sequence ID" value="NEX23288.1"/>
    <property type="molecule type" value="Genomic_DNA"/>
</dbReference>
<accession>A0A6P1DYJ3</accession>
<evidence type="ECO:0000313" key="1">
    <source>
        <dbReference type="EMBL" id="NEX23288.1"/>
    </source>
</evidence>
<gene>
    <name evidence="1" type="ORF">G3480_23825</name>
</gene>
<reference evidence="1 2" key="2">
    <citation type="submission" date="2020-02" db="EMBL/GenBank/DDBJ databases">
        <title>Genome sequences of Thiorhodococcus mannitoliphagus and Thiorhodococcus minor, purple sulfur photosynthetic bacteria in the gammaproteobacterial family, Chromatiaceae.</title>
        <authorList>
            <person name="Aviles F.A."/>
            <person name="Meyer T.E."/>
            <person name="Kyndt J.A."/>
        </authorList>
    </citation>
    <scope>NUCLEOTIDE SEQUENCE [LARGE SCALE GENOMIC DNA]</scope>
    <source>
        <strain evidence="1 2">DSM 18266</strain>
    </source>
</reference>
<sequence>MFLSKSQPILIVAVIAFSSIIYANEPDEKEVARPVCDVSFLTQNTPSQLEFSRLGISTSAVSVGSGWFSAPKGITTDEFISTTNDEIREMLARYIKNPANRITPDMQVLIDIEIPVDPRKFSSFLSDNGEERFKELITAFKRRLDIARELLPNANLGLYGVPVPSGSNTTLESLETQMNGIHAAAALGLFDSLDALYPTLYFRFGPDDPKFEEKTAGYTQAGIEAALSVRRSDNTPLS</sequence>
<evidence type="ECO:0000313" key="2">
    <source>
        <dbReference type="Proteomes" id="UP000471640"/>
    </source>
</evidence>
<keyword evidence="2" id="KW-1185">Reference proteome</keyword>
<proteinExistence type="predicted"/>
<dbReference type="RefSeq" id="WP_164656726.1">
    <property type="nucleotide sequence ID" value="NZ_JAAIJR010000180.1"/>
</dbReference>
<reference evidence="2" key="1">
    <citation type="journal article" date="2020" name="Microbiol. Resour. Announc.">
        <title>Draft Genome Sequences of Thiorhodococcus mannitoliphagus and Thiorhodococcus minor, Purple Sulfur Photosynthetic Bacteria in the Gammaproteobacterial Family Chromatiaceae.</title>
        <authorList>
            <person name="Aviles F.A."/>
            <person name="Meyer T.E."/>
            <person name="Kyndt J.A."/>
        </authorList>
    </citation>
    <scope>NUCLEOTIDE SEQUENCE [LARGE SCALE GENOMIC DNA]</scope>
    <source>
        <strain evidence="2">DSM 18266</strain>
    </source>
</reference>
<name>A0A6P1DYJ3_9GAMM</name>
<comment type="caution">
    <text evidence="1">The sequence shown here is derived from an EMBL/GenBank/DDBJ whole genome shotgun (WGS) entry which is preliminary data.</text>
</comment>
<organism evidence="1 2">
    <name type="scientific">Thiorhodococcus mannitoliphagus</name>
    <dbReference type="NCBI Taxonomy" id="329406"/>
    <lineage>
        <taxon>Bacteria</taxon>
        <taxon>Pseudomonadati</taxon>
        <taxon>Pseudomonadota</taxon>
        <taxon>Gammaproteobacteria</taxon>
        <taxon>Chromatiales</taxon>
        <taxon>Chromatiaceae</taxon>
        <taxon>Thiorhodococcus</taxon>
    </lineage>
</organism>
<dbReference type="Proteomes" id="UP000471640">
    <property type="component" value="Unassembled WGS sequence"/>
</dbReference>